<evidence type="ECO:0000256" key="1">
    <source>
        <dbReference type="ARBA" id="ARBA00001946"/>
    </source>
</evidence>
<evidence type="ECO:0000256" key="2">
    <source>
        <dbReference type="ARBA" id="ARBA00003213"/>
    </source>
</evidence>
<dbReference type="Gene3D" id="3.40.50.300">
    <property type="entry name" value="P-loop containing nucleotide triphosphate hydrolases"/>
    <property type="match status" value="1"/>
</dbReference>
<evidence type="ECO:0000256" key="13">
    <source>
        <dbReference type="RuleBase" id="RU003785"/>
    </source>
</evidence>
<comment type="similarity">
    <text evidence="3 10 13">Belongs to the IPP transferase family.</text>
</comment>
<gene>
    <name evidence="10" type="primary">miaA</name>
    <name evidence="14" type="ORF">SAMN05216231_2052</name>
</gene>
<dbReference type="NCBIfam" id="TIGR00174">
    <property type="entry name" value="miaA"/>
    <property type="match status" value="1"/>
</dbReference>
<sequence>MMKKPVIAIVGPTAVGKTRLSIEVAESFNGEIISGDSMQVYQGLDIGTAKISEEEKQGIPHYMIDTKSPSDSFSVADYQVLVQQYINEIASHQKLPIIAGGSGLYIQAALYNYNFSDQKRNGAVTRRLEEELDNLGVLTLYNRLKKIDPDQATKIHPNNHRRVIRALEIYQTTGMTMSEYQKEQKRDSPYNPIFIGLEMDRKLLYERINARVDNMLEQGLLDEVEMLYKQGFENCQSMRGIGYKEFIPYFKGEQSLIQATETLKRNSRRFAKRQYTWFKNKLDVQWYTITPETIDETFRKILDELAGMLRRI</sequence>
<evidence type="ECO:0000256" key="10">
    <source>
        <dbReference type="HAMAP-Rule" id="MF_00185"/>
    </source>
</evidence>
<evidence type="ECO:0000313" key="15">
    <source>
        <dbReference type="Proteomes" id="UP000199444"/>
    </source>
</evidence>
<evidence type="ECO:0000313" key="14">
    <source>
        <dbReference type="EMBL" id="SDQ58696.1"/>
    </source>
</evidence>
<dbReference type="SUPFAM" id="SSF52540">
    <property type="entry name" value="P-loop containing nucleoside triphosphate hydrolases"/>
    <property type="match status" value="2"/>
</dbReference>
<protein>
    <recommendedName>
        <fullName evidence="10">tRNA dimethylallyltransferase</fullName>
        <ecNumber evidence="10">2.5.1.75</ecNumber>
    </recommendedName>
    <alternativeName>
        <fullName evidence="10">Dimethylallyl diphosphate:tRNA dimethylallyltransferase</fullName>
        <shortName evidence="10">DMAPP:tRNA dimethylallyltransferase</shortName>
        <shortName evidence="10">DMATase</shortName>
    </alternativeName>
    <alternativeName>
        <fullName evidence="10">Isopentenyl-diphosphate:tRNA isopentenyltransferase</fullName>
        <shortName evidence="10">IPP transferase</shortName>
        <shortName evidence="10">IPPT</shortName>
        <shortName evidence="10">IPTase</shortName>
    </alternativeName>
</protein>
<dbReference type="PANTHER" id="PTHR11088:SF60">
    <property type="entry name" value="TRNA DIMETHYLALLYLTRANSFERASE"/>
    <property type="match status" value="1"/>
</dbReference>
<evidence type="ECO:0000256" key="3">
    <source>
        <dbReference type="ARBA" id="ARBA00005842"/>
    </source>
</evidence>
<evidence type="ECO:0000256" key="4">
    <source>
        <dbReference type="ARBA" id="ARBA00022679"/>
    </source>
</evidence>
<keyword evidence="8 10" id="KW-0460">Magnesium</keyword>
<evidence type="ECO:0000256" key="6">
    <source>
        <dbReference type="ARBA" id="ARBA00022741"/>
    </source>
</evidence>
<evidence type="ECO:0000256" key="12">
    <source>
        <dbReference type="RuleBase" id="RU003784"/>
    </source>
</evidence>
<name>A0A1H1C4V4_9BACI</name>
<dbReference type="PANTHER" id="PTHR11088">
    <property type="entry name" value="TRNA DIMETHYLALLYLTRANSFERASE"/>
    <property type="match status" value="1"/>
</dbReference>
<dbReference type="HAMAP" id="MF_00185">
    <property type="entry name" value="IPP_trans"/>
    <property type="match status" value="1"/>
</dbReference>
<dbReference type="STRING" id="553311.SAMN05216231_2052"/>
<dbReference type="Pfam" id="PF01715">
    <property type="entry name" value="IPPT"/>
    <property type="match status" value="1"/>
</dbReference>
<feature type="region of interest" description="Interaction with substrate tRNA" evidence="10">
    <location>
        <begin position="36"/>
        <end position="39"/>
    </location>
</feature>
<evidence type="ECO:0000256" key="11">
    <source>
        <dbReference type="RuleBase" id="RU003783"/>
    </source>
</evidence>
<keyword evidence="5 10" id="KW-0819">tRNA processing</keyword>
<evidence type="ECO:0000256" key="5">
    <source>
        <dbReference type="ARBA" id="ARBA00022694"/>
    </source>
</evidence>
<keyword evidence="4 10" id="KW-0808">Transferase</keyword>
<dbReference type="FunFam" id="1.10.20.140:FF:000001">
    <property type="entry name" value="tRNA dimethylallyltransferase"/>
    <property type="match status" value="1"/>
</dbReference>
<dbReference type="GO" id="GO:0006400">
    <property type="term" value="P:tRNA modification"/>
    <property type="evidence" value="ECO:0007669"/>
    <property type="project" value="TreeGrafter"/>
</dbReference>
<dbReference type="EC" id="2.5.1.75" evidence="10"/>
<dbReference type="AlphaFoldDB" id="A0A1H1C4V4"/>
<feature type="site" description="Interaction with substrate tRNA" evidence="10">
    <location>
        <position position="126"/>
    </location>
</feature>
<comment type="cofactor">
    <cofactor evidence="1 10">
        <name>Mg(2+)</name>
        <dbReference type="ChEBI" id="CHEBI:18420"/>
    </cofactor>
</comment>
<comment type="caution">
    <text evidence="10">Lacks conserved residue(s) required for the propagation of feature annotation.</text>
</comment>
<dbReference type="Proteomes" id="UP000199444">
    <property type="component" value="Unassembled WGS sequence"/>
</dbReference>
<comment type="subunit">
    <text evidence="10">Monomer.</text>
</comment>
<proteinExistence type="inferred from homology"/>
<evidence type="ECO:0000256" key="9">
    <source>
        <dbReference type="ARBA" id="ARBA00049563"/>
    </source>
</evidence>
<dbReference type="InterPro" id="IPR027417">
    <property type="entry name" value="P-loop_NTPase"/>
</dbReference>
<feature type="binding site" evidence="10">
    <location>
        <begin position="11"/>
        <end position="18"/>
    </location>
    <ligand>
        <name>ATP</name>
        <dbReference type="ChEBI" id="CHEBI:30616"/>
    </ligand>
</feature>
<feature type="binding site" evidence="10">
    <location>
        <begin position="13"/>
        <end position="18"/>
    </location>
    <ligand>
        <name>substrate</name>
    </ligand>
</feature>
<accession>A0A1H1C4V4</accession>
<dbReference type="EMBL" id="FNKD01000002">
    <property type="protein sequence ID" value="SDQ58696.1"/>
    <property type="molecule type" value="Genomic_DNA"/>
</dbReference>
<evidence type="ECO:0000256" key="8">
    <source>
        <dbReference type="ARBA" id="ARBA00022842"/>
    </source>
</evidence>
<organism evidence="14 15">
    <name type="scientific">Virgibacillus salinus</name>
    <dbReference type="NCBI Taxonomy" id="553311"/>
    <lineage>
        <taxon>Bacteria</taxon>
        <taxon>Bacillati</taxon>
        <taxon>Bacillota</taxon>
        <taxon>Bacilli</taxon>
        <taxon>Bacillales</taxon>
        <taxon>Bacillaceae</taxon>
        <taxon>Virgibacillus</taxon>
    </lineage>
</organism>
<dbReference type="InterPro" id="IPR039657">
    <property type="entry name" value="Dimethylallyltransferase"/>
</dbReference>
<reference evidence="14 15" key="1">
    <citation type="submission" date="2016-10" db="EMBL/GenBank/DDBJ databases">
        <authorList>
            <person name="de Groot N.N."/>
        </authorList>
    </citation>
    <scope>NUCLEOTIDE SEQUENCE [LARGE SCALE GENOMIC DNA]</scope>
    <source>
        <strain evidence="14 15">CGMCC 1.10449</strain>
    </source>
</reference>
<dbReference type="GO" id="GO:0052381">
    <property type="term" value="F:tRNA dimethylallyltransferase activity"/>
    <property type="evidence" value="ECO:0007669"/>
    <property type="project" value="UniProtKB-UniRule"/>
</dbReference>
<feature type="site" description="Interaction with substrate tRNA" evidence="10">
    <location>
        <position position="102"/>
    </location>
</feature>
<keyword evidence="7 10" id="KW-0067">ATP-binding</keyword>
<keyword evidence="15" id="KW-1185">Reference proteome</keyword>
<dbReference type="Gene3D" id="1.10.20.140">
    <property type="match status" value="1"/>
</dbReference>
<comment type="catalytic activity">
    <reaction evidence="9 10 11">
        <text>adenosine(37) in tRNA + dimethylallyl diphosphate = N(6)-dimethylallyladenosine(37) in tRNA + diphosphate</text>
        <dbReference type="Rhea" id="RHEA:26482"/>
        <dbReference type="Rhea" id="RHEA-COMP:10162"/>
        <dbReference type="Rhea" id="RHEA-COMP:10375"/>
        <dbReference type="ChEBI" id="CHEBI:33019"/>
        <dbReference type="ChEBI" id="CHEBI:57623"/>
        <dbReference type="ChEBI" id="CHEBI:74411"/>
        <dbReference type="ChEBI" id="CHEBI:74415"/>
        <dbReference type="EC" id="2.5.1.75"/>
    </reaction>
</comment>
<keyword evidence="6 10" id="KW-0547">Nucleotide-binding</keyword>
<comment type="function">
    <text evidence="2 10 12">Catalyzes the transfer of a dimethylallyl group onto the adenine at position 37 in tRNAs that read codons beginning with uridine, leading to the formation of N6-(dimethylallyl)adenosine (i(6)A).</text>
</comment>
<dbReference type="GO" id="GO:0005524">
    <property type="term" value="F:ATP binding"/>
    <property type="evidence" value="ECO:0007669"/>
    <property type="project" value="UniProtKB-UniRule"/>
</dbReference>
<dbReference type="InterPro" id="IPR018022">
    <property type="entry name" value="IPT"/>
</dbReference>
<evidence type="ECO:0000256" key="7">
    <source>
        <dbReference type="ARBA" id="ARBA00022840"/>
    </source>
</evidence>